<keyword evidence="5" id="KW-0406">Ion transport</keyword>
<reference evidence="12 13" key="1">
    <citation type="journal article" date="2018" name="Front. Microbiol.">
        <title>Genetic and Phylogenetic Characteristics of Pasteurella multocida Isolates From Different Host Species.</title>
        <authorList>
            <person name="Peng Z."/>
            <person name="Liang W."/>
            <person name="Wang F."/>
            <person name="Xu Z."/>
            <person name="Xie Z."/>
            <person name="Lian Z."/>
            <person name="Hua L."/>
            <person name="Zhou R."/>
            <person name="Chen H."/>
            <person name="Wu B."/>
        </authorList>
    </citation>
    <scope>NUCLEOTIDE SEQUENCE [LARGE SCALE GENOMIC DNA]</scope>
    <source>
        <strain evidence="12 13">HNA06</strain>
    </source>
</reference>
<dbReference type="EMBL" id="PPVL01000004">
    <property type="protein sequence ID" value="NNI78948.1"/>
    <property type="molecule type" value="Genomic_DNA"/>
</dbReference>
<evidence type="ECO:0000256" key="1">
    <source>
        <dbReference type="ARBA" id="ARBA00004442"/>
    </source>
</evidence>
<dbReference type="GO" id="GO:0008320">
    <property type="term" value="F:protein transmembrane transporter activity"/>
    <property type="evidence" value="ECO:0007669"/>
    <property type="project" value="TreeGrafter"/>
</dbReference>
<evidence type="ECO:0000256" key="3">
    <source>
        <dbReference type="ARBA" id="ARBA00022452"/>
    </source>
</evidence>
<dbReference type="GO" id="GO:0046819">
    <property type="term" value="P:protein secretion by the type V secretion system"/>
    <property type="evidence" value="ECO:0007669"/>
    <property type="project" value="TreeGrafter"/>
</dbReference>
<evidence type="ECO:0000256" key="6">
    <source>
        <dbReference type="ARBA" id="ARBA00023136"/>
    </source>
</evidence>
<dbReference type="Gene3D" id="3.10.20.310">
    <property type="entry name" value="membrane protein fhac"/>
    <property type="match status" value="1"/>
</dbReference>
<protein>
    <submittedName>
        <fullName evidence="12">ShlB/FhaC/HecB family hemolysin secretion/activation protein</fullName>
    </submittedName>
</protein>
<feature type="domain" description="ShlB POTRA" evidence="11">
    <location>
        <begin position="208"/>
        <end position="252"/>
    </location>
</feature>
<evidence type="ECO:0000256" key="2">
    <source>
        <dbReference type="ARBA" id="ARBA00009055"/>
    </source>
</evidence>
<gene>
    <name evidence="12" type="ORF">C2800_05865</name>
</gene>
<evidence type="ECO:0000313" key="13">
    <source>
        <dbReference type="Proteomes" id="UP000540079"/>
    </source>
</evidence>
<proteinExistence type="inferred from homology"/>
<evidence type="ECO:0000256" key="7">
    <source>
        <dbReference type="ARBA" id="ARBA00023237"/>
    </source>
</evidence>
<dbReference type="InterPro" id="IPR013686">
    <property type="entry name" value="Polypept-transport_assoc_ShlB"/>
</dbReference>
<dbReference type="FunFam" id="2.40.160.50:FF:000009">
    <property type="entry name" value="Putative hemolysin activator protein"/>
    <property type="match status" value="1"/>
</dbReference>
<dbReference type="InterPro" id="IPR005565">
    <property type="entry name" value="Hemolysn_activator_HlyB_C"/>
</dbReference>
<dbReference type="GO" id="GO:0009279">
    <property type="term" value="C:cell outer membrane"/>
    <property type="evidence" value="ECO:0007669"/>
    <property type="project" value="UniProtKB-SubCell"/>
</dbReference>
<keyword evidence="7" id="KW-0998">Cell outer membrane</keyword>
<dbReference type="InterPro" id="IPR051544">
    <property type="entry name" value="TPS_OM_transporter"/>
</dbReference>
<dbReference type="AlphaFoldDB" id="A0A849CM96"/>
<sequence>MRYSSLFVFMFLAGSAFAQPTNLSSTAQKELEQLDAQQQHRQQTLLEQKDAQFSAQSNVQFTKPPTSSLSLPEQEQPCFQVNKIFVVDYQTEHIPLSQQSSQSTFFSSSDFSYRLSQSTQVFQADRSDFYWAYQQAARELKLTLPRCLGSEGINVLMKKMQNLMIDKGYVTTRVVAGEQDLTSGQFILTVIPGRLRYTFIEDKSRVNKFTRLTAWTAMVPQQGDVLNVRDIEQSLENFKRVATADATINIVPAEGEAQLGESDLAVQYAQAFPFRLTLGLDDAGSTSTGRWQGSVTLSVDNIFTANDLFYTSFTHSLKRPHWAGEDDKGHRQSRNLSFYYSVPWRYWQLSASHAENDYVQEVAAAFGSTVMYSGKSEQSKLTLSRLVFRNAQHKTTLSGSLWARKSHNFINDEEVTIQRKRTGGWELGLQHKAYIGNASVELGANFKRGTGLNHAIPYPDEQFNEGTSRMKIISANLDVVKPFTLSHQQFLFNTSWRGQWNKTPLVAQDRLSIGGRYTVRGTDGELSLAAERGWVWRNELGWWLGNSGQQLYFSLDKGKVSGPSSQDLLGTTLVGSSLGLKGGWKWLSYDVFVGKPWHVPEGFRTSKNVVGFHLSASF</sequence>
<evidence type="ECO:0000259" key="11">
    <source>
        <dbReference type="Pfam" id="PF17287"/>
    </source>
</evidence>
<keyword evidence="3" id="KW-1134">Transmembrane beta strand</keyword>
<dbReference type="GO" id="GO:0098046">
    <property type="term" value="C:type V protein secretion system complex"/>
    <property type="evidence" value="ECO:0007669"/>
    <property type="project" value="TreeGrafter"/>
</dbReference>
<evidence type="ECO:0000256" key="8">
    <source>
        <dbReference type="SAM" id="SignalP"/>
    </source>
</evidence>
<keyword evidence="8" id="KW-0732">Signal</keyword>
<dbReference type="Gene3D" id="2.40.160.50">
    <property type="entry name" value="membrane protein fhac: a member of the omp85/tpsb transporter family"/>
    <property type="match status" value="1"/>
</dbReference>
<keyword evidence="6" id="KW-0472">Membrane</keyword>
<dbReference type="Pfam" id="PF03865">
    <property type="entry name" value="ShlB"/>
    <property type="match status" value="1"/>
</dbReference>
<comment type="subcellular location">
    <subcellularLocation>
        <location evidence="1">Cell outer membrane</location>
    </subcellularLocation>
</comment>
<dbReference type="PIRSF" id="PIRSF029745">
    <property type="entry name" value="FhaC"/>
    <property type="match status" value="1"/>
</dbReference>
<evidence type="ECO:0000256" key="5">
    <source>
        <dbReference type="ARBA" id="ARBA00023065"/>
    </source>
</evidence>
<comment type="similarity">
    <text evidence="2">Belongs to the TPS (TC 1.B.20) family.</text>
</comment>
<accession>A0A849CM96</accession>
<dbReference type="InterPro" id="IPR027282">
    <property type="entry name" value="TPS"/>
</dbReference>
<dbReference type="PANTHER" id="PTHR34597">
    <property type="entry name" value="SLR1661 PROTEIN"/>
    <property type="match status" value="1"/>
</dbReference>
<dbReference type="RefSeq" id="WP_014668088.1">
    <property type="nucleotide sequence ID" value="NZ_CP030096.1"/>
</dbReference>
<dbReference type="Proteomes" id="UP000540079">
    <property type="component" value="Unassembled WGS sequence"/>
</dbReference>
<keyword evidence="5" id="KW-0813">Transport</keyword>
<dbReference type="InterPro" id="IPR035251">
    <property type="entry name" value="ShlB_POTRA"/>
</dbReference>
<evidence type="ECO:0000256" key="4">
    <source>
        <dbReference type="ARBA" id="ARBA00022692"/>
    </source>
</evidence>
<dbReference type="Pfam" id="PF17287">
    <property type="entry name" value="POTRA_3"/>
    <property type="match status" value="1"/>
</dbReference>
<keyword evidence="4" id="KW-0812">Transmembrane</keyword>
<evidence type="ECO:0000313" key="12">
    <source>
        <dbReference type="EMBL" id="NNI78948.1"/>
    </source>
</evidence>
<feature type="domain" description="Haemolysin activator HlyB C-terminal" evidence="9">
    <location>
        <begin position="260"/>
        <end position="582"/>
    </location>
</feature>
<feature type="domain" description="Polypeptide-transport-associated ShlB-type" evidence="10">
    <location>
        <begin position="140"/>
        <end position="193"/>
    </location>
</feature>
<name>A0A849CM96_PASMD</name>
<comment type="caution">
    <text evidence="12">The sequence shown here is derived from an EMBL/GenBank/DDBJ whole genome shotgun (WGS) entry which is preliminary data.</text>
</comment>
<dbReference type="GO" id="GO:0006811">
    <property type="term" value="P:monoatomic ion transport"/>
    <property type="evidence" value="ECO:0007669"/>
    <property type="project" value="UniProtKB-KW"/>
</dbReference>
<evidence type="ECO:0000259" key="9">
    <source>
        <dbReference type="Pfam" id="PF03865"/>
    </source>
</evidence>
<dbReference type="Pfam" id="PF08479">
    <property type="entry name" value="POTRA_2"/>
    <property type="match status" value="1"/>
</dbReference>
<dbReference type="PANTHER" id="PTHR34597:SF3">
    <property type="entry name" value="OUTER MEMBRANE TRANSPORTER CDIB"/>
    <property type="match status" value="1"/>
</dbReference>
<organism evidence="12 13">
    <name type="scientific">Pasteurella multocida</name>
    <dbReference type="NCBI Taxonomy" id="747"/>
    <lineage>
        <taxon>Bacteria</taxon>
        <taxon>Pseudomonadati</taxon>
        <taxon>Pseudomonadota</taxon>
        <taxon>Gammaproteobacteria</taxon>
        <taxon>Pasteurellales</taxon>
        <taxon>Pasteurellaceae</taxon>
        <taxon>Pasteurella</taxon>
    </lineage>
</organism>
<feature type="chain" id="PRO_5032754446" evidence="8">
    <location>
        <begin position="19"/>
        <end position="618"/>
    </location>
</feature>
<feature type="signal peptide" evidence="8">
    <location>
        <begin position="1"/>
        <end position="18"/>
    </location>
</feature>
<evidence type="ECO:0000259" key="10">
    <source>
        <dbReference type="Pfam" id="PF08479"/>
    </source>
</evidence>